<evidence type="ECO:0000313" key="3">
    <source>
        <dbReference type="Proteomes" id="UP000225706"/>
    </source>
</evidence>
<feature type="compositionally biased region" description="Basic and acidic residues" evidence="1">
    <location>
        <begin position="399"/>
        <end position="416"/>
    </location>
</feature>
<name>A0A2B4RA45_STYPI</name>
<protein>
    <submittedName>
        <fullName evidence="2">Uncharacterized protein</fullName>
    </submittedName>
</protein>
<dbReference type="AlphaFoldDB" id="A0A2B4RA45"/>
<evidence type="ECO:0000313" key="2">
    <source>
        <dbReference type="EMBL" id="PFX13258.1"/>
    </source>
</evidence>
<feature type="non-terminal residue" evidence="2">
    <location>
        <position position="425"/>
    </location>
</feature>
<feature type="compositionally biased region" description="Polar residues" evidence="1">
    <location>
        <begin position="364"/>
        <end position="375"/>
    </location>
</feature>
<feature type="region of interest" description="Disordered" evidence="1">
    <location>
        <begin position="360"/>
        <end position="425"/>
    </location>
</feature>
<feature type="compositionally biased region" description="Acidic residues" evidence="1">
    <location>
        <begin position="381"/>
        <end position="397"/>
    </location>
</feature>
<evidence type="ECO:0000256" key="1">
    <source>
        <dbReference type="SAM" id="MobiDB-lite"/>
    </source>
</evidence>
<sequence length="425" mass="48194">MGAEKVLSLVTKDILGKKDLTSFQVPELTCLHMGYGKKSGNKEGRIAISEKDAKAWFEYLSLSKLKKYLEGDKQTGGRDSASQTRRVTEGFGSYDDTVYPSDSGLLSPMKGSQILCLSILAINSKSPKEKSGSNQVNLCEDDEDRKLSNEHEDEEDGESRGTIGPNKISDFLSFWTLPFLLNFSQRKVEEVCKFHEAKNENPRDIIKTVQKSTLDIFTEATIMSKPEVRDGLKKKLKRFYGTKKLKEKYTLLECNGSPIVLVPCQYILLQGNPVPLRLEDIGHKWKKDDTLMSTEEFLSVFVNDMEVQEDYFNCMKDAGLRQGVDYAIIFPDESVFKLLLQNLEPDMSMVLEHVKSQGKGMITPSHSVKQRTSTKVVHIFDDDDDGDNDEVDEENDSGFETREEKIGSKRREEGLHRPNPPKRHK</sequence>
<gene>
    <name evidence="2" type="ORF">AWC38_SpisGene22671</name>
</gene>
<dbReference type="EMBL" id="LSMT01001023">
    <property type="protein sequence ID" value="PFX13258.1"/>
    <property type="molecule type" value="Genomic_DNA"/>
</dbReference>
<dbReference type="Proteomes" id="UP000225706">
    <property type="component" value="Unassembled WGS sequence"/>
</dbReference>
<keyword evidence="3" id="KW-1185">Reference proteome</keyword>
<accession>A0A2B4RA45</accession>
<organism evidence="2 3">
    <name type="scientific">Stylophora pistillata</name>
    <name type="common">Smooth cauliflower coral</name>
    <dbReference type="NCBI Taxonomy" id="50429"/>
    <lineage>
        <taxon>Eukaryota</taxon>
        <taxon>Metazoa</taxon>
        <taxon>Cnidaria</taxon>
        <taxon>Anthozoa</taxon>
        <taxon>Hexacorallia</taxon>
        <taxon>Scleractinia</taxon>
        <taxon>Astrocoeniina</taxon>
        <taxon>Pocilloporidae</taxon>
        <taxon>Stylophora</taxon>
    </lineage>
</organism>
<feature type="region of interest" description="Disordered" evidence="1">
    <location>
        <begin position="126"/>
        <end position="164"/>
    </location>
</feature>
<proteinExistence type="predicted"/>
<reference evidence="3" key="1">
    <citation type="journal article" date="2017" name="bioRxiv">
        <title>Comparative analysis of the genomes of Stylophora pistillata and Acropora digitifera provides evidence for extensive differences between species of corals.</title>
        <authorList>
            <person name="Voolstra C.R."/>
            <person name="Li Y."/>
            <person name="Liew Y.J."/>
            <person name="Baumgarten S."/>
            <person name="Zoccola D."/>
            <person name="Flot J.-F."/>
            <person name="Tambutte S."/>
            <person name="Allemand D."/>
            <person name="Aranda M."/>
        </authorList>
    </citation>
    <scope>NUCLEOTIDE SEQUENCE [LARGE SCALE GENOMIC DNA]</scope>
</reference>
<dbReference type="OrthoDB" id="10490809at2759"/>
<comment type="caution">
    <text evidence="2">The sequence shown here is derived from an EMBL/GenBank/DDBJ whole genome shotgun (WGS) entry which is preliminary data.</text>
</comment>